<accession>A0A8T1UWM3</accession>
<evidence type="ECO:0000313" key="3">
    <source>
        <dbReference type="EMBL" id="KAG6970402.1"/>
    </source>
</evidence>
<comment type="caution">
    <text evidence="3">The sequence shown here is derived from an EMBL/GenBank/DDBJ whole genome shotgun (WGS) entry which is preliminary data.</text>
</comment>
<evidence type="ECO:0000259" key="2">
    <source>
        <dbReference type="Pfam" id="PF12340"/>
    </source>
</evidence>
<dbReference type="Pfam" id="PF12340">
    <property type="entry name" value="DUF3638"/>
    <property type="match status" value="1"/>
</dbReference>
<evidence type="ECO:0000313" key="4">
    <source>
        <dbReference type="Proteomes" id="UP000688947"/>
    </source>
</evidence>
<dbReference type="OrthoDB" id="435413at2759"/>
<proteinExistence type="predicted"/>
<sequence>MRLYVHFEPPDEALAWTKRLNFPPVDDASACPSVRSVLRCFFSAYNAKFRSKTPPEPENVDVYVEFHQNASSRRLLEALDVSVAEVGRSGGCTDKVLLRSGKTCDFELVVVPKEPQRKVLGPEPPPELKTKIKCSIRGENIEEEDRDSKLRVVLDLAATHMRQRKFRAAREIYTEVVMKKGPLDPEALVALGDIMVANGQHEKAVEKFFLKCWKAHGGDKYGSKAHAEMAFTSGLRIAECYIELGKFSEAVGILDEVQTFLRVNSGNSGAVGGESKHKVFFPDAEERLWMEEQMDALKARALYETKNFDNQEKAISLVMHLLPDLTAATLNLDALLLYARIAHDRGKKSEALSMALRVLVGKSNDRAVKKTLVSFLKDADWMERLKNAVRLSGPSAGAVYAFIATILKDFGAVEKAISCFQLAQDGDPQNASYALNHAHALETCCRYAEAYNVLTSFFRKNCTLSVGSGGARLVAGSFVEILDHANAWTGGHSDNKTPDVLNESKESRWSVEWVYGDEEYAKVAPPDTELAMENVEVAPLSLQTVQANQKVSSTLSEVELDLLACFFTIVKILFVIGRLSVLPSLIRVLEPVRLGRELHRTTIRNEQAYYACIAQLLSIKKALVMSPPASPEASPDAIYVCGDSHTLATAWREINLDDRSILLRPALVTGLKHWHLRKESTFYPKLNFWRVVANIPSRSRVIFLFGEIDCREGILDAVEKCKYETIKEGMEHTIGIFMEALSDVVEKYEFDRCLNEVPLCAEYNIALEWKDLKVAVLRDRAAMSALQRVAKYIRGWNEETKGPQLFLMMNQKPTFDFARKFGLNCASMIDTYDREVEIWKAYVKRKWNEITQKKTRATELRTEISRLDENLQSKQYELAEEKRRLNEAYLFGQYAGESGAQGQLTADINRIRLELMRDILDEMKLFGGIQLVSPADRMSLELKRLELGKEASIANTLDEILENDQFVDVLDECNALLHHKYHLMYAVGSPIPLCSGIERWKVAEALLSVVADRSVGSRVTKSTELLREHLKKAVVLDLIDNAAFELMWLHTLGNENTCASLVMAITDISGSLHEALGNHLHKFSPYISQLLALRGLVAFGVLGHCMENGIEWTLAFRFLRQQYSQWFESVKGGLSDENRKALGDVRHISLADARQFGTLYKAYTFCMEAINFYLNTFDEVALSILQSNEEREISALTALDVLNWVVANTKAESVRGLLEWASNGIHYRKTQLARETELVDEDWSLETLYQEKVTADKIARVIESKARFGVEDVDDALIAQICGRGCVYGLDDEVCMSAHTNESERELHVEEEEQQVHELEVPVCKPMKEKSWDYSRILGARSIEDLRGIVNVVCMDSCIRQWTTLTNLADLAWT</sequence>
<dbReference type="EMBL" id="JAENGZ010000074">
    <property type="protein sequence ID" value="KAG6970402.1"/>
    <property type="molecule type" value="Genomic_DNA"/>
</dbReference>
<dbReference type="Pfam" id="PF13432">
    <property type="entry name" value="TPR_16"/>
    <property type="match status" value="1"/>
</dbReference>
<reference evidence="3" key="1">
    <citation type="submission" date="2021-01" db="EMBL/GenBank/DDBJ databases">
        <title>Phytophthora aleatoria, a newly-described species from Pinus radiata is distinct from Phytophthora cactorum isolates based on comparative genomics.</title>
        <authorList>
            <person name="Mcdougal R."/>
            <person name="Panda P."/>
            <person name="Williams N."/>
            <person name="Studholme D.J."/>
        </authorList>
    </citation>
    <scope>NUCLEOTIDE SEQUENCE</scope>
    <source>
        <strain evidence="3">NZFS 3830</strain>
    </source>
</reference>
<gene>
    <name evidence="3" type="ORF">JG687_00002648</name>
</gene>
<feature type="non-terminal residue" evidence="3">
    <location>
        <position position="1"/>
    </location>
</feature>
<evidence type="ECO:0000256" key="1">
    <source>
        <dbReference type="SAM" id="Coils"/>
    </source>
</evidence>
<keyword evidence="1" id="KW-0175">Coiled coil</keyword>
<feature type="coiled-coil region" evidence="1">
    <location>
        <begin position="850"/>
        <end position="884"/>
    </location>
</feature>
<protein>
    <recommendedName>
        <fullName evidence="2">DUF3638 domain-containing protein</fullName>
    </recommendedName>
</protein>
<dbReference type="VEuPathDB" id="FungiDB:PC110_g7515"/>
<organism evidence="3 4">
    <name type="scientific">Phytophthora cactorum</name>
    <dbReference type="NCBI Taxonomy" id="29920"/>
    <lineage>
        <taxon>Eukaryota</taxon>
        <taxon>Sar</taxon>
        <taxon>Stramenopiles</taxon>
        <taxon>Oomycota</taxon>
        <taxon>Peronosporomycetes</taxon>
        <taxon>Peronosporales</taxon>
        <taxon>Peronosporaceae</taxon>
        <taxon>Phytophthora</taxon>
    </lineage>
</organism>
<dbReference type="InterPro" id="IPR022099">
    <property type="entry name" value="DUF3638"/>
</dbReference>
<name>A0A8T1UWM3_9STRA</name>
<dbReference type="VEuPathDB" id="FungiDB:PC110_g7525"/>
<dbReference type="Proteomes" id="UP000688947">
    <property type="component" value="Unassembled WGS sequence"/>
</dbReference>
<feature type="domain" description="DUF3638" evidence="2">
    <location>
        <begin position="908"/>
        <end position="1013"/>
    </location>
</feature>